<comment type="caution">
    <text evidence="3">The sequence shown here is derived from an EMBL/GenBank/DDBJ whole genome shotgun (WGS) entry which is preliminary data.</text>
</comment>
<dbReference type="InterPro" id="IPR018946">
    <property type="entry name" value="PhoD-like_MPP"/>
</dbReference>
<dbReference type="Gene3D" id="3.60.21.70">
    <property type="entry name" value="PhoD-like phosphatase"/>
    <property type="match status" value="1"/>
</dbReference>
<dbReference type="Pfam" id="PF09423">
    <property type="entry name" value="PhoD"/>
    <property type="match status" value="1"/>
</dbReference>
<feature type="domain" description="PhoD-like phosphatase metallophosphatase" evidence="1">
    <location>
        <begin position="161"/>
        <end position="489"/>
    </location>
</feature>
<dbReference type="InterPro" id="IPR052900">
    <property type="entry name" value="Phospholipid_Metab_Enz"/>
</dbReference>
<evidence type="ECO:0000259" key="2">
    <source>
        <dbReference type="Pfam" id="PF16655"/>
    </source>
</evidence>
<evidence type="ECO:0000259" key="1">
    <source>
        <dbReference type="Pfam" id="PF09423"/>
    </source>
</evidence>
<dbReference type="InterPro" id="IPR038607">
    <property type="entry name" value="PhoD-like_sf"/>
</dbReference>
<dbReference type="InterPro" id="IPR032093">
    <property type="entry name" value="PhoD_N"/>
</dbReference>
<dbReference type="EMBL" id="PYYB01000002">
    <property type="protein sequence ID" value="PTL56551.1"/>
    <property type="molecule type" value="Genomic_DNA"/>
</dbReference>
<protein>
    <submittedName>
        <fullName evidence="3">Alkaline phosphatase</fullName>
    </submittedName>
</protein>
<reference evidence="3 4" key="1">
    <citation type="submission" date="2018-03" db="EMBL/GenBank/DDBJ databases">
        <title>Aquarubrobacter algicola gen. nov., sp. nov., a novel actinobacterium isolated from shallow eutrophic lake during the end of cyanobacterial harmful algal blooms.</title>
        <authorList>
            <person name="Chun S.J."/>
        </authorList>
    </citation>
    <scope>NUCLEOTIDE SEQUENCE [LARGE SCALE GENOMIC DNA]</scope>
    <source>
        <strain evidence="3 4">Seoho-28</strain>
    </source>
</reference>
<accession>A0A2T4UFK7</accession>
<dbReference type="SUPFAM" id="SSF56300">
    <property type="entry name" value="Metallo-dependent phosphatases"/>
    <property type="match status" value="1"/>
</dbReference>
<organism evidence="3 4">
    <name type="scientific">Paraconexibacter algicola</name>
    <dbReference type="NCBI Taxonomy" id="2133960"/>
    <lineage>
        <taxon>Bacteria</taxon>
        <taxon>Bacillati</taxon>
        <taxon>Actinomycetota</taxon>
        <taxon>Thermoleophilia</taxon>
        <taxon>Solirubrobacterales</taxon>
        <taxon>Paraconexibacteraceae</taxon>
        <taxon>Paraconexibacter</taxon>
    </lineage>
</organism>
<dbReference type="CDD" id="cd07389">
    <property type="entry name" value="MPP_PhoD"/>
    <property type="match status" value="1"/>
</dbReference>
<feature type="domain" description="Phospholipase D N-terminal" evidence="2">
    <location>
        <begin position="51"/>
        <end position="149"/>
    </location>
</feature>
<keyword evidence="4" id="KW-1185">Reference proteome</keyword>
<dbReference type="PROSITE" id="PS51318">
    <property type="entry name" value="TAT"/>
    <property type="match status" value="1"/>
</dbReference>
<proteinExistence type="predicted"/>
<dbReference type="AlphaFoldDB" id="A0A2T4UFK7"/>
<dbReference type="Gene3D" id="2.60.40.380">
    <property type="entry name" value="Purple acid phosphatase-like, N-terminal"/>
    <property type="match status" value="1"/>
</dbReference>
<dbReference type="OrthoDB" id="327733at2"/>
<dbReference type="PANTHER" id="PTHR43606">
    <property type="entry name" value="PHOSPHATASE, PUTATIVE (AFU_ORTHOLOGUE AFUA_6G08710)-RELATED"/>
    <property type="match status" value="1"/>
</dbReference>
<evidence type="ECO:0000313" key="4">
    <source>
        <dbReference type="Proteomes" id="UP000240739"/>
    </source>
</evidence>
<sequence>MSITGTWDHRPINRRQLLGRAALGAGALLAARPLSAGALTRGPFSDPLFTLGVASGDPLPDGVVLWTRLAPVPLAPDGSGGLPARRVPVRWEVAHDDRFRRVARRGVTLTGPEVGHSVHVEVEGLDPAREYFYRFLVGPQESPTGRTRTAPRPGRGDRVRFAVASCQHYQDGYFTAYGHMAREDLDLVVHLGDYIYEGGPAPTKPRQHDGPEPETLAGYRNRHALYRTDADLRAAHAAAPWVVTFDDHEVDNDWAGLSPQDRIGVNATTESWLARRAVAFQAYYEHLPLRRAQVPRGSDMLLYRRVGYSDLLTLNVLDTRQYRDDQDGARRLDPARTLTGPQQERWVIDGLQRSRSRWNVLAQQVFFAQRDLTAGPAQGFSADSWDGYVPARERITRAVQDGRVENFVVLTGDVHKHYCADVHAVPGDVASPTLGSEFVTTSIATGGDGQDISAGGRAVLAENPHILFTNEQRGYLRCEVDRQTWRGDFRVVPYVQTPGAPITTRASYVVQAGRPGAAAA</sequence>
<evidence type="ECO:0000313" key="3">
    <source>
        <dbReference type="EMBL" id="PTL56551.1"/>
    </source>
</evidence>
<dbReference type="Proteomes" id="UP000240739">
    <property type="component" value="Unassembled WGS sequence"/>
</dbReference>
<dbReference type="Pfam" id="PF16655">
    <property type="entry name" value="PhoD_N"/>
    <property type="match status" value="1"/>
</dbReference>
<name>A0A2T4UFK7_9ACTN</name>
<gene>
    <name evidence="3" type="ORF">C7Y72_16515</name>
</gene>
<dbReference type="InterPro" id="IPR006311">
    <property type="entry name" value="TAT_signal"/>
</dbReference>
<dbReference type="RefSeq" id="WP_107570270.1">
    <property type="nucleotide sequence ID" value="NZ_PYYB01000002.1"/>
</dbReference>
<dbReference type="PANTHER" id="PTHR43606:SF2">
    <property type="entry name" value="ALKALINE PHOSPHATASE FAMILY PROTEIN (AFU_ORTHOLOGUE AFUA_5G03860)"/>
    <property type="match status" value="1"/>
</dbReference>
<dbReference type="InterPro" id="IPR029052">
    <property type="entry name" value="Metallo-depent_PP-like"/>
</dbReference>